<evidence type="ECO:0000256" key="1">
    <source>
        <dbReference type="ARBA" id="ARBA00009508"/>
    </source>
</evidence>
<dbReference type="CDD" id="cd20265">
    <property type="entry name" value="Complex1_LYR_ETFRF1_LYRM5"/>
    <property type="match status" value="1"/>
</dbReference>
<dbReference type="Pfam" id="PF13233">
    <property type="entry name" value="Complex1_LYR_2"/>
    <property type="match status" value="1"/>
</dbReference>
<evidence type="ECO:0000313" key="3">
    <source>
        <dbReference type="Proteomes" id="UP000076078"/>
    </source>
</evidence>
<reference evidence="2 3" key="1">
    <citation type="submission" date="2015-12" db="EMBL/GenBank/DDBJ databases">
        <title>Dictyostelia acquired genes for synthesis and detection of signals that induce cell-type specialization by lateral gene transfer from prokaryotes.</title>
        <authorList>
            <person name="Gloeckner G."/>
            <person name="Schaap P."/>
        </authorList>
    </citation>
    <scope>NUCLEOTIDE SEQUENCE [LARGE SCALE GENOMIC DNA]</scope>
    <source>
        <strain evidence="2 3">TK</strain>
    </source>
</reference>
<dbReference type="AlphaFoldDB" id="A0A151ZAB4"/>
<dbReference type="GO" id="GO:0005739">
    <property type="term" value="C:mitochondrion"/>
    <property type="evidence" value="ECO:0007669"/>
    <property type="project" value="TreeGrafter"/>
</dbReference>
<protein>
    <recommendedName>
        <fullName evidence="4">LYR motif-containing protein 5</fullName>
    </recommendedName>
</protein>
<accession>A0A151ZAB4</accession>
<evidence type="ECO:0000313" key="2">
    <source>
        <dbReference type="EMBL" id="KYQ90876.1"/>
    </source>
</evidence>
<dbReference type="Proteomes" id="UP000076078">
    <property type="component" value="Unassembled WGS sequence"/>
</dbReference>
<dbReference type="OrthoDB" id="10258445at2759"/>
<comment type="caution">
    <text evidence="2">The sequence shown here is derived from an EMBL/GenBank/DDBJ whole genome shotgun (WGS) entry which is preliminary data.</text>
</comment>
<dbReference type="PANTHER" id="PTHR21024">
    <property type="entry name" value="GROWTH HORMONE-INDUCIBLE SOLUBLE PROTEIN-RELATED"/>
    <property type="match status" value="1"/>
</dbReference>
<gene>
    <name evidence="2" type="ORF">DLAC_07747</name>
</gene>
<name>A0A151ZAB4_TIELA</name>
<dbReference type="GO" id="GO:0090324">
    <property type="term" value="P:negative regulation of oxidative phosphorylation"/>
    <property type="evidence" value="ECO:0007669"/>
    <property type="project" value="InterPro"/>
</dbReference>
<evidence type="ECO:0008006" key="4">
    <source>
        <dbReference type="Google" id="ProtNLM"/>
    </source>
</evidence>
<comment type="similarity">
    <text evidence="1">Belongs to the complex I LYR family.</text>
</comment>
<proteinExistence type="inferred from homology"/>
<dbReference type="InterPro" id="IPR052000">
    <property type="entry name" value="ETFRF1"/>
</dbReference>
<dbReference type="InterPro" id="IPR045296">
    <property type="entry name" value="Complex1_LYR_ETFRF1_LYRM5"/>
</dbReference>
<organism evidence="2 3">
    <name type="scientific">Tieghemostelium lacteum</name>
    <name type="common">Slime mold</name>
    <name type="synonym">Dictyostelium lacteum</name>
    <dbReference type="NCBI Taxonomy" id="361077"/>
    <lineage>
        <taxon>Eukaryota</taxon>
        <taxon>Amoebozoa</taxon>
        <taxon>Evosea</taxon>
        <taxon>Eumycetozoa</taxon>
        <taxon>Dictyostelia</taxon>
        <taxon>Dictyosteliales</taxon>
        <taxon>Raperosteliaceae</taxon>
        <taxon>Tieghemostelium</taxon>
    </lineage>
</organism>
<keyword evidence="3" id="KW-1185">Reference proteome</keyword>
<dbReference type="GO" id="GO:0022904">
    <property type="term" value="P:respiratory electron transport chain"/>
    <property type="evidence" value="ECO:0007669"/>
    <property type="project" value="TreeGrafter"/>
</dbReference>
<dbReference type="EMBL" id="LODT01000035">
    <property type="protein sequence ID" value="KYQ90876.1"/>
    <property type="molecule type" value="Genomic_DNA"/>
</dbReference>
<dbReference type="InParanoid" id="A0A151ZAB4"/>
<dbReference type="PANTHER" id="PTHR21024:SF0">
    <property type="entry name" value="ELECTRON TRANSFER FLAVOPROTEIN REGULATORY FACTOR 1"/>
    <property type="match status" value="1"/>
</dbReference>
<sequence length="118" mass="14146">MFRIGSISTSNFTQSTLAVNELVQSRYIVKKLYKELLYLGRISFLGVDYVRDRAKPQFLKNANLTDIDEINKCIERTKYVIKEVEAMNKFHKYRHLKKSYEFNEYLDNFTKEKFNDQI</sequence>
<dbReference type="STRING" id="361077.A0A151ZAB4"/>